<dbReference type="SMART" id="SM00791">
    <property type="entry name" value="Agglutinin"/>
    <property type="match status" value="2"/>
</dbReference>
<dbReference type="InterPro" id="IPR036242">
    <property type="entry name" value="Agglutinin_dom_sf"/>
</dbReference>
<comment type="similarity">
    <text evidence="1">Belongs to the aerolysin family.</text>
</comment>
<dbReference type="OMA" id="FGNNNFC"/>
<dbReference type="Gene3D" id="2.170.15.10">
    <property type="entry name" value="Proaerolysin, chain A, domain 3"/>
    <property type="match status" value="1"/>
</dbReference>
<evidence type="ECO:0000256" key="2">
    <source>
        <dbReference type="ARBA" id="ARBA00023157"/>
    </source>
</evidence>
<accession>A0A0A0KD71</accession>
<dbReference type="Gramene" id="KGN46332">
    <property type="protein sequence ID" value="KGN46332"/>
    <property type="gene ID" value="Csa_6G086130"/>
</dbReference>
<organism evidence="4 5">
    <name type="scientific">Cucumis sativus</name>
    <name type="common">Cucumber</name>
    <dbReference type="NCBI Taxonomy" id="3659"/>
    <lineage>
        <taxon>Eukaryota</taxon>
        <taxon>Viridiplantae</taxon>
        <taxon>Streptophyta</taxon>
        <taxon>Embryophyta</taxon>
        <taxon>Tracheophyta</taxon>
        <taxon>Spermatophyta</taxon>
        <taxon>Magnoliopsida</taxon>
        <taxon>eudicotyledons</taxon>
        <taxon>Gunneridae</taxon>
        <taxon>Pentapetalae</taxon>
        <taxon>rosids</taxon>
        <taxon>fabids</taxon>
        <taxon>Cucurbitales</taxon>
        <taxon>Cucurbitaceae</taxon>
        <taxon>Benincaseae</taxon>
        <taxon>Cucumis</taxon>
    </lineage>
</organism>
<dbReference type="InterPro" id="IPR053237">
    <property type="entry name" value="Natterin_C"/>
</dbReference>
<reference evidence="4 5" key="3">
    <citation type="journal article" date="2010" name="BMC Genomics">
        <title>Transcriptome sequencing and comparative analysis of cucumber flowers with different sex types.</title>
        <authorList>
            <person name="Guo S."/>
            <person name="Zheng Y."/>
            <person name="Joung J.G."/>
            <person name="Liu S."/>
            <person name="Zhang Z."/>
            <person name="Crasta O.R."/>
            <person name="Sobral B.W."/>
            <person name="Xu Y."/>
            <person name="Huang S."/>
            <person name="Fei Z."/>
        </authorList>
    </citation>
    <scope>NUCLEOTIDE SEQUENCE [LARGE SCALE GENOMIC DNA]</scope>
    <source>
        <strain evidence="5">cv. 9930</strain>
    </source>
</reference>
<dbReference type="Pfam" id="PF07468">
    <property type="entry name" value="Agglutinin"/>
    <property type="match status" value="2"/>
</dbReference>
<name>A0A0A0KD71_CUCSA</name>
<keyword evidence="2" id="KW-1015">Disulfide bond</keyword>
<dbReference type="SUPFAM" id="SSF56973">
    <property type="entry name" value="Aerolisin/ETX pore-forming domain"/>
    <property type="match status" value="1"/>
</dbReference>
<evidence type="ECO:0000259" key="3">
    <source>
        <dbReference type="SMART" id="SM00791"/>
    </source>
</evidence>
<dbReference type="EMBL" id="CM002927">
    <property type="protein sequence ID" value="KGN46332.1"/>
    <property type="molecule type" value="Genomic_DNA"/>
</dbReference>
<reference evidence="4 5" key="4">
    <citation type="journal article" date="2011" name="BMC Genomics">
        <title>RNA-Seq improves annotation of protein-coding genes in the cucumber genome.</title>
        <authorList>
            <person name="Li Z."/>
            <person name="Zhang Z."/>
            <person name="Yan P."/>
            <person name="Huang S."/>
            <person name="Fei Z."/>
            <person name="Lin K."/>
        </authorList>
    </citation>
    <scope>NUCLEOTIDE SEQUENCE [LARGE SCALE GENOMIC DNA]</scope>
    <source>
        <strain evidence="5">cv. 9930</strain>
    </source>
</reference>
<dbReference type="eggNOG" id="ENOG502QU8X">
    <property type="taxonomic scope" value="Eukaryota"/>
</dbReference>
<proteinExistence type="inferred from homology"/>
<dbReference type="InterPro" id="IPR055267">
    <property type="entry name" value="Aerolysin-like_C"/>
</dbReference>
<dbReference type="CDD" id="cd20216">
    <property type="entry name" value="PFM_HFR-2-like"/>
    <property type="match status" value="1"/>
</dbReference>
<dbReference type="AlphaFoldDB" id="A0A0A0KD71"/>
<dbReference type="Gene3D" id="2.80.10.50">
    <property type="match status" value="2"/>
</dbReference>
<keyword evidence="5" id="KW-1185">Reference proteome</keyword>
<reference evidence="4 5" key="1">
    <citation type="journal article" date="2009" name="Nat. Genet.">
        <title>The genome of the cucumber, Cucumis sativus L.</title>
        <authorList>
            <person name="Huang S."/>
            <person name="Li R."/>
            <person name="Zhang Z."/>
            <person name="Li L."/>
            <person name="Gu X."/>
            <person name="Fan W."/>
            <person name="Lucas W.J."/>
            <person name="Wang X."/>
            <person name="Xie B."/>
            <person name="Ni P."/>
            <person name="Ren Y."/>
            <person name="Zhu H."/>
            <person name="Li J."/>
            <person name="Lin K."/>
            <person name="Jin W."/>
            <person name="Fei Z."/>
            <person name="Li G."/>
            <person name="Staub J."/>
            <person name="Kilian A."/>
            <person name="van der Vossen E.A."/>
            <person name="Wu Y."/>
            <person name="Guo J."/>
            <person name="He J."/>
            <person name="Jia Z."/>
            <person name="Ren Y."/>
            <person name="Tian G."/>
            <person name="Lu Y."/>
            <person name="Ruan J."/>
            <person name="Qian W."/>
            <person name="Wang M."/>
            <person name="Huang Q."/>
            <person name="Li B."/>
            <person name="Xuan Z."/>
            <person name="Cao J."/>
            <person name="Asan"/>
            <person name="Wu Z."/>
            <person name="Zhang J."/>
            <person name="Cai Q."/>
            <person name="Bai Y."/>
            <person name="Zhao B."/>
            <person name="Han Y."/>
            <person name="Li Y."/>
            <person name="Li X."/>
            <person name="Wang S."/>
            <person name="Shi Q."/>
            <person name="Liu S."/>
            <person name="Cho W.K."/>
            <person name="Kim J.Y."/>
            <person name="Xu Y."/>
            <person name="Heller-Uszynska K."/>
            <person name="Miao H."/>
            <person name="Cheng Z."/>
            <person name="Zhang S."/>
            <person name="Wu J."/>
            <person name="Yang Y."/>
            <person name="Kang H."/>
            <person name="Li M."/>
            <person name="Liang H."/>
            <person name="Ren X."/>
            <person name="Shi Z."/>
            <person name="Wen M."/>
            <person name="Jian M."/>
            <person name="Yang H."/>
            <person name="Zhang G."/>
            <person name="Yang Z."/>
            <person name="Chen R."/>
            <person name="Liu S."/>
            <person name="Li J."/>
            <person name="Ma L."/>
            <person name="Liu H."/>
            <person name="Zhou Y."/>
            <person name="Zhao J."/>
            <person name="Fang X."/>
            <person name="Li G."/>
            <person name="Fang L."/>
            <person name="Li Y."/>
            <person name="Liu D."/>
            <person name="Zheng H."/>
            <person name="Zhang Y."/>
            <person name="Qin N."/>
            <person name="Li Z."/>
            <person name="Yang G."/>
            <person name="Yang S."/>
            <person name="Bolund L."/>
            <person name="Kristiansen K."/>
            <person name="Zheng H."/>
            <person name="Li S."/>
            <person name="Zhang X."/>
            <person name="Yang H."/>
            <person name="Wang J."/>
            <person name="Sun R."/>
            <person name="Zhang B."/>
            <person name="Jiang S."/>
            <person name="Wang J."/>
            <person name="Du Y."/>
            <person name="Li S."/>
        </authorList>
    </citation>
    <scope>NUCLEOTIDE SEQUENCE [LARGE SCALE GENOMIC DNA]</scope>
    <source>
        <strain evidence="5">cv. 9930</strain>
    </source>
</reference>
<reference evidence="4 5" key="2">
    <citation type="journal article" date="2009" name="PLoS ONE">
        <title>An integrated genetic and cytogenetic map of the cucumber genome.</title>
        <authorList>
            <person name="Ren Y."/>
            <person name="Zhang Z."/>
            <person name="Liu J."/>
            <person name="Staub J.E."/>
            <person name="Han Y."/>
            <person name="Cheng Z."/>
            <person name="Li X."/>
            <person name="Lu J."/>
            <person name="Miao H."/>
            <person name="Kang H."/>
            <person name="Xie B."/>
            <person name="Gu X."/>
            <person name="Wang X."/>
            <person name="Du Y."/>
            <person name="Jin W."/>
            <person name="Huang S."/>
        </authorList>
    </citation>
    <scope>NUCLEOTIDE SEQUENCE [LARGE SCALE GENOMIC DNA]</scope>
    <source>
        <strain evidence="5">cv. 9930</strain>
    </source>
</reference>
<evidence type="ECO:0000313" key="4">
    <source>
        <dbReference type="EMBL" id="KGN46332.1"/>
    </source>
</evidence>
<feature type="domain" description="Agglutinin" evidence="3">
    <location>
        <begin position="168"/>
        <end position="303"/>
    </location>
</feature>
<sequence>MDEESQINDPLPKYFTLRSKHNDGFLRYINADDKTMHGFLKFSGSHVVNPFAKFEFEKAKEKSNKVLVHIRCCYNNKYLVRWSEKSKYIVATGNELNEDKTKFSSTLFELIYVQDRNAFCIKHVQLNRYIQLRRHSTSQFQGTLFAGSTGLENDETDLLNIIDWSTFFILPKHVAFKGDNGKYLRVRSSGTKYLEFSGSDVGDPRVGNQIFTTYDGHIMIKNDSLEKFWIRDPNWILGEGSESDFTDRNALFWPVQLGDGHGVALRNRGNNRFCKRLSTEGKNNCLNADAESINAEAMLQIEELVISRTIYDVNFRVLDARFYDETPMTMVSSEMVNKNSEPELQRLKLQYEDTKSSTWTNSVGMKLGMKMSIESGCPEISSQEIEISAEFKEEYTWGETKETKSTREVEHQVTVPPYTKVIAKVLATKGFCDIPYSYTQRDVLTNGKVEIQQFDDGIYTGSNCYNYTFSTEQEDL</sequence>
<gene>
    <name evidence="4" type="ORF">Csa_6G086130</name>
</gene>
<dbReference type="Pfam" id="PF01117">
    <property type="entry name" value="Aerolysin"/>
    <property type="match status" value="1"/>
</dbReference>
<dbReference type="SUPFAM" id="SSF50382">
    <property type="entry name" value="Agglutinin"/>
    <property type="match status" value="2"/>
</dbReference>
<dbReference type="Proteomes" id="UP000029981">
    <property type="component" value="Chromosome 6"/>
</dbReference>
<evidence type="ECO:0000256" key="1">
    <source>
        <dbReference type="ARBA" id="ARBA00009831"/>
    </source>
</evidence>
<dbReference type="PANTHER" id="PTHR39244:SF5">
    <property type="entry name" value="NATTERIN-3-LIKE"/>
    <property type="match status" value="1"/>
</dbReference>
<dbReference type="CDD" id="cd00257">
    <property type="entry name" value="beta-trefoil_FSCN-like"/>
    <property type="match status" value="1"/>
</dbReference>
<protein>
    <recommendedName>
        <fullName evidence="3">Agglutinin domain-containing protein</fullName>
    </recommendedName>
</protein>
<evidence type="ECO:0000313" key="5">
    <source>
        <dbReference type="Proteomes" id="UP000029981"/>
    </source>
</evidence>
<dbReference type="InterPro" id="IPR008998">
    <property type="entry name" value="Agglutinin"/>
</dbReference>
<dbReference type="PANTHER" id="PTHR39244">
    <property type="entry name" value="NATTERIN-4"/>
    <property type="match status" value="1"/>
</dbReference>
<feature type="domain" description="Agglutinin" evidence="3">
    <location>
        <begin position="11"/>
        <end position="163"/>
    </location>
</feature>